<dbReference type="Pfam" id="PF07690">
    <property type="entry name" value="MFS_1"/>
    <property type="match status" value="1"/>
</dbReference>
<dbReference type="SUPFAM" id="SSF103473">
    <property type="entry name" value="MFS general substrate transporter"/>
    <property type="match status" value="1"/>
</dbReference>
<dbReference type="Gene3D" id="1.20.1250.20">
    <property type="entry name" value="MFS general substrate transporter like domains"/>
    <property type="match status" value="1"/>
</dbReference>
<evidence type="ECO:0000313" key="9">
    <source>
        <dbReference type="EMBL" id="KAG5187557.1"/>
    </source>
</evidence>
<feature type="transmembrane region" description="Helical" evidence="7">
    <location>
        <begin position="215"/>
        <end position="235"/>
    </location>
</feature>
<keyword evidence="4 7" id="KW-1133">Transmembrane helix</keyword>
<feature type="region of interest" description="Disordered" evidence="6">
    <location>
        <begin position="346"/>
        <end position="401"/>
    </location>
</feature>
<accession>A0A836CIS1</accession>
<feature type="transmembrane region" description="Helical" evidence="7">
    <location>
        <begin position="34"/>
        <end position="56"/>
    </location>
</feature>
<keyword evidence="2" id="KW-0813">Transport</keyword>
<dbReference type="InterPro" id="IPR011701">
    <property type="entry name" value="MFS"/>
</dbReference>
<dbReference type="AlphaFoldDB" id="A0A836CIS1"/>
<feature type="transmembrane region" description="Helical" evidence="7">
    <location>
        <begin position="68"/>
        <end position="92"/>
    </location>
</feature>
<feature type="compositionally biased region" description="Basic and acidic residues" evidence="6">
    <location>
        <begin position="364"/>
        <end position="378"/>
    </location>
</feature>
<sequence length="401" mass="41553">MSDTYGRKPFMLLSTVGLGLGFTITLLSRRVWPLLLAAAVDGSSSCMYSIAQACVTDCVGRGDKLSEALGLFQGLAIGMAFTIGMPIGGVLAVKKGPRFSVCVSVALCALNALLTGLVMPESLHRARRKPAVDFTMANPVGALRLLSRSPISLGISICYCLHWIANAGLQINFFNYTEKKLSWTPAQSGGGLALMGILVAVAPKLIIPRFGLRRALPLCLAVYAAAQLLIGAAPAGSGTAWVYTGLALSAVGSVAFPTTLALLNQQVGEDEGGAIQGAADTVKTFTTVCANPLMAACFGYFISAKAPKGLMGGSYYVGGGVAALAALVALVTITRYGHLADDEKPAAPAAAAVPPPHAPPEPAVELRVEPRQEPRDEAPPAPSAVFAEPLSSELRSTETEQ</sequence>
<dbReference type="InterPro" id="IPR001958">
    <property type="entry name" value="Tet-R_TetA/multi-R_MdtG-like"/>
</dbReference>
<keyword evidence="3 7" id="KW-0812">Transmembrane</keyword>
<evidence type="ECO:0000259" key="8">
    <source>
        <dbReference type="PROSITE" id="PS50850"/>
    </source>
</evidence>
<dbReference type="PANTHER" id="PTHR23504">
    <property type="entry name" value="MAJOR FACILITATOR SUPERFAMILY DOMAIN-CONTAINING PROTEIN 10"/>
    <property type="match status" value="1"/>
</dbReference>
<evidence type="ECO:0000256" key="7">
    <source>
        <dbReference type="SAM" id="Phobius"/>
    </source>
</evidence>
<dbReference type="Proteomes" id="UP000664859">
    <property type="component" value="Unassembled WGS sequence"/>
</dbReference>
<dbReference type="OrthoDB" id="44532at2759"/>
<dbReference type="EMBL" id="JAFCMP010000088">
    <property type="protein sequence ID" value="KAG5187557.1"/>
    <property type="molecule type" value="Genomic_DNA"/>
</dbReference>
<protein>
    <submittedName>
        <fullName evidence="9">Major facilitator superfamily domain-containing protein</fullName>
    </submittedName>
</protein>
<evidence type="ECO:0000256" key="1">
    <source>
        <dbReference type="ARBA" id="ARBA00004141"/>
    </source>
</evidence>
<proteinExistence type="predicted"/>
<feature type="transmembrane region" description="Helical" evidence="7">
    <location>
        <begin position="185"/>
        <end position="203"/>
    </location>
</feature>
<feature type="compositionally biased region" description="Pro residues" evidence="6">
    <location>
        <begin position="353"/>
        <end position="362"/>
    </location>
</feature>
<keyword evidence="5 7" id="KW-0472">Membrane</keyword>
<feature type="transmembrane region" description="Helical" evidence="7">
    <location>
        <begin position="9"/>
        <end position="28"/>
    </location>
</feature>
<evidence type="ECO:0000256" key="3">
    <source>
        <dbReference type="ARBA" id="ARBA00022692"/>
    </source>
</evidence>
<feature type="transmembrane region" description="Helical" evidence="7">
    <location>
        <begin position="315"/>
        <end position="334"/>
    </location>
</feature>
<dbReference type="PROSITE" id="PS50850">
    <property type="entry name" value="MFS"/>
    <property type="match status" value="1"/>
</dbReference>
<comment type="caution">
    <text evidence="9">The sequence shown here is derived from an EMBL/GenBank/DDBJ whole genome shotgun (WGS) entry which is preliminary data.</text>
</comment>
<reference evidence="9" key="1">
    <citation type="submission" date="2021-02" db="EMBL/GenBank/DDBJ databases">
        <title>First Annotated Genome of the Yellow-green Alga Tribonema minus.</title>
        <authorList>
            <person name="Mahan K.M."/>
        </authorList>
    </citation>
    <scope>NUCLEOTIDE SEQUENCE</scope>
    <source>
        <strain evidence="9">UTEX B ZZ1240</strain>
    </source>
</reference>
<dbReference type="InterPro" id="IPR020846">
    <property type="entry name" value="MFS_dom"/>
</dbReference>
<keyword evidence="10" id="KW-1185">Reference proteome</keyword>
<evidence type="ECO:0000313" key="10">
    <source>
        <dbReference type="Proteomes" id="UP000664859"/>
    </source>
</evidence>
<feature type="transmembrane region" description="Helical" evidence="7">
    <location>
        <begin position="98"/>
        <end position="119"/>
    </location>
</feature>
<dbReference type="PANTHER" id="PTHR23504:SF15">
    <property type="entry name" value="MAJOR FACILITATOR SUPERFAMILY (MFS) PROFILE DOMAIN-CONTAINING PROTEIN"/>
    <property type="match status" value="1"/>
</dbReference>
<dbReference type="GO" id="GO:0016020">
    <property type="term" value="C:membrane"/>
    <property type="evidence" value="ECO:0007669"/>
    <property type="project" value="UniProtKB-SubCell"/>
</dbReference>
<name>A0A836CIS1_9STRA</name>
<comment type="subcellular location">
    <subcellularLocation>
        <location evidence="1">Membrane</location>
        <topology evidence="1">Multi-pass membrane protein</topology>
    </subcellularLocation>
</comment>
<feature type="domain" description="Major facilitator superfamily (MFS) profile" evidence="8">
    <location>
        <begin position="1"/>
        <end position="337"/>
    </location>
</feature>
<feature type="transmembrane region" description="Helical" evidence="7">
    <location>
        <begin position="284"/>
        <end position="303"/>
    </location>
</feature>
<organism evidence="9 10">
    <name type="scientific">Tribonema minus</name>
    <dbReference type="NCBI Taxonomy" id="303371"/>
    <lineage>
        <taxon>Eukaryota</taxon>
        <taxon>Sar</taxon>
        <taxon>Stramenopiles</taxon>
        <taxon>Ochrophyta</taxon>
        <taxon>PX clade</taxon>
        <taxon>Xanthophyceae</taxon>
        <taxon>Tribonematales</taxon>
        <taxon>Tribonemataceae</taxon>
        <taxon>Tribonema</taxon>
    </lineage>
</organism>
<evidence type="ECO:0000256" key="4">
    <source>
        <dbReference type="ARBA" id="ARBA00022989"/>
    </source>
</evidence>
<gene>
    <name evidence="9" type="ORF">JKP88DRAFT_267847</name>
</gene>
<dbReference type="PRINTS" id="PR01035">
    <property type="entry name" value="TCRTETA"/>
</dbReference>
<dbReference type="InterPro" id="IPR036259">
    <property type="entry name" value="MFS_trans_sf"/>
</dbReference>
<evidence type="ECO:0000256" key="5">
    <source>
        <dbReference type="ARBA" id="ARBA00023136"/>
    </source>
</evidence>
<evidence type="ECO:0000256" key="6">
    <source>
        <dbReference type="SAM" id="MobiDB-lite"/>
    </source>
</evidence>
<dbReference type="GO" id="GO:0022857">
    <property type="term" value="F:transmembrane transporter activity"/>
    <property type="evidence" value="ECO:0007669"/>
    <property type="project" value="InterPro"/>
</dbReference>
<feature type="transmembrane region" description="Helical" evidence="7">
    <location>
        <begin position="241"/>
        <end position="263"/>
    </location>
</feature>
<evidence type="ECO:0000256" key="2">
    <source>
        <dbReference type="ARBA" id="ARBA00022448"/>
    </source>
</evidence>